<sequence length="62" mass="6941">MKKTRKVVLKFRAPPVFTLDRDAGLVVSRKVLVKEGIMKRQIDATKKLFDASAAKEKAKARG</sequence>
<dbReference type="EMBL" id="BMKC01000002">
    <property type="protein sequence ID" value="GGA82325.1"/>
    <property type="molecule type" value="Genomic_DNA"/>
</dbReference>
<accession>A0ABQ1HLG4</accession>
<comment type="caution">
    <text evidence="1">The sequence shown here is derived from an EMBL/GenBank/DDBJ whole genome shotgun (WGS) entry which is preliminary data.</text>
</comment>
<name>A0ABQ1HLG4_9GAMM</name>
<keyword evidence="2" id="KW-1185">Reference proteome</keyword>
<proteinExistence type="predicted"/>
<evidence type="ECO:0000313" key="1">
    <source>
        <dbReference type="EMBL" id="GGA82325.1"/>
    </source>
</evidence>
<protein>
    <submittedName>
        <fullName evidence="1">Uncharacterized protein</fullName>
    </submittedName>
</protein>
<dbReference type="Proteomes" id="UP000623419">
    <property type="component" value="Unassembled WGS sequence"/>
</dbReference>
<gene>
    <name evidence="1" type="ORF">GCM10011521_20860</name>
</gene>
<organism evidence="1 2">
    <name type="scientific">Arenimonas soli</name>
    <dbReference type="NCBI Taxonomy" id="2269504"/>
    <lineage>
        <taxon>Bacteria</taxon>
        <taxon>Pseudomonadati</taxon>
        <taxon>Pseudomonadota</taxon>
        <taxon>Gammaproteobacteria</taxon>
        <taxon>Lysobacterales</taxon>
        <taxon>Lysobacteraceae</taxon>
        <taxon>Arenimonas</taxon>
    </lineage>
</organism>
<evidence type="ECO:0000313" key="2">
    <source>
        <dbReference type="Proteomes" id="UP000623419"/>
    </source>
</evidence>
<reference evidence="2" key="1">
    <citation type="journal article" date="2019" name="Int. J. Syst. Evol. Microbiol.">
        <title>The Global Catalogue of Microorganisms (GCM) 10K type strain sequencing project: providing services to taxonomists for standard genome sequencing and annotation.</title>
        <authorList>
            <consortium name="The Broad Institute Genomics Platform"/>
            <consortium name="The Broad Institute Genome Sequencing Center for Infectious Disease"/>
            <person name="Wu L."/>
            <person name="Ma J."/>
        </authorList>
    </citation>
    <scope>NUCLEOTIDE SEQUENCE [LARGE SCALE GENOMIC DNA]</scope>
    <source>
        <strain evidence="2">CGMCC 1.15905</strain>
    </source>
</reference>